<dbReference type="GeneID" id="16797447"/>
<keyword evidence="2" id="KW-0378">Hydrolase</keyword>
<reference evidence="3" key="2">
    <citation type="submission" date="2013-03" db="EMBL/GenBank/DDBJ databases">
        <title>The Cellulophaga phages: a novel, diverse, and globally ubiquitous model system.</title>
        <authorList>
            <person name="Holmfeldt K."/>
            <person name="Solonenko N."/>
            <person name="Shah M."/>
            <person name="Corrier K."/>
            <person name="Riemann L."/>
            <person name="VerBerkmoes N.C."/>
            <person name="Sullivan M.B."/>
        </authorList>
    </citation>
    <scope>NUCLEOTIDE SEQUENCE [LARGE SCALE GENOMIC DNA]</scope>
</reference>
<organism evidence="2 3">
    <name type="scientific">Cellulophaga phage phi14:2</name>
    <dbReference type="NCBI Taxonomy" id="1327990"/>
    <lineage>
        <taxon>Viruses</taxon>
        <taxon>Duplodnaviria</taxon>
        <taxon>Heunggongvirae</taxon>
        <taxon>Uroviricota</taxon>
        <taxon>Caudoviricetes</taxon>
        <taxon>Crassvirales</taxon>
        <taxon>Steigviridae</taxon>
        <taxon>Asinivirinae</taxon>
        <taxon>Akihdevirus</taxon>
        <taxon>Akihdevirus balticus</taxon>
    </lineage>
</organism>
<name>S0A0S0_9CAUD</name>
<evidence type="ECO:0000313" key="2">
    <source>
        <dbReference type="EMBL" id="AGO48966.1"/>
    </source>
</evidence>
<dbReference type="InterPro" id="IPR052354">
    <property type="entry name" value="Cell_Wall_Dynamics_Protein"/>
</dbReference>
<dbReference type="PANTHER" id="PTHR34408">
    <property type="entry name" value="FAMILY PROTEIN, PUTATIVE-RELATED"/>
    <property type="match status" value="1"/>
</dbReference>
<dbReference type="OrthoDB" id="13971at10239"/>
<keyword evidence="3" id="KW-1185">Reference proteome</keyword>
<proteinExistence type="predicted"/>
<evidence type="ECO:0000313" key="3">
    <source>
        <dbReference type="Proteomes" id="UP000014725"/>
    </source>
</evidence>
<dbReference type="SUPFAM" id="SSF53955">
    <property type="entry name" value="Lysozyme-like"/>
    <property type="match status" value="1"/>
</dbReference>
<protein>
    <submittedName>
        <fullName evidence="2">Glycoside hydrolase</fullName>
    </submittedName>
</protein>
<evidence type="ECO:0000259" key="1">
    <source>
        <dbReference type="Pfam" id="PF00182"/>
    </source>
</evidence>
<dbReference type="PANTHER" id="PTHR34408:SF1">
    <property type="entry name" value="GLYCOSYL HYDROLASE FAMILY 19 DOMAIN-CONTAINING PROTEIN HI_1415"/>
    <property type="match status" value="1"/>
</dbReference>
<dbReference type="EMBL" id="KC821624">
    <property type="protein sequence ID" value="AGO48966.1"/>
    <property type="molecule type" value="Genomic_DNA"/>
</dbReference>
<dbReference type="GO" id="GO:0006032">
    <property type="term" value="P:chitin catabolic process"/>
    <property type="evidence" value="ECO:0007669"/>
    <property type="project" value="InterPro"/>
</dbReference>
<feature type="domain" description="Glycoside hydrolase family 19 catalytic" evidence="1">
    <location>
        <begin position="92"/>
        <end position="151"/>
    </location>
</feature>
<reference evidence="2 3" key="1">
    <citation type="journal article" date="2013" name="Proc. Natl. Acad. Sci. U.S.A.">
        <title>Twelve previously unknown phage genera are ubiquitous in global oceans.</title>
        <authorList>
            <person name="Holmfeldt K."/>
            <person name="Solonenko N."/>
            <person name="Shah M."/>
            <person name="Corrier K."/>
            <person name="Riemann L."/>
            <person name="Verberkmoes N.C."/>
            <person name="Sullivan M.B."/>
        </authorList>
    </citation>
    <scope>NUCLEOTIDE SEQUENCE [LARGE SCALE GENOMIC DNA]</scope>
    <source>
        <strain evidence="2">Phi14:2</strain>
    </source>
</reference>
<dbReference type="Proteomes" id="UP000014725">
    <property type="component" value="Segment"/>
</dbReference>
<sequence length="187" mass="21743">MKKGVILSKRYKTLLNNYGINTPLRLAHFFAQLEHESNLLPISENLNYSASGLRKTFGKYFTYNESLLYERKPEKIANRVYANRMDNGDEKSGDGWKYRGRGFIQITGKSNYRLLSKDMGVDYINNPDLLLTEADSMISAIWFWNTNNLNRYADNDDVYSVTKRINGGTNGLDHRTQLLKEYKNEFK</sequence>
<dbReference type="Gene3D" id="1.10.530.10">
    <property type="match status" value="1"/>
</dbReference>
<dbReference type="InterPro" id="IPR023346">
    <property type="entry name" value="Lysozyme-like_dom_sf"/>
</dbReference>
<dbReference type="InterPro" id="IPR000726">
    <property type="entry name" value="Glyco_hydro_19_cat"/>
</dbReference>
<accession>S0A0S0</accession>
<gene>
    <name evidence="2" type="ORF">Phi14:2_gp088</name>
</gene>
<dbReference type="GO" id="GO:0016998">
    <property type="term" value="P:cell wall macromolecule catabolic process"/>
    <property type="evidence" value="ECO:0007669"/>
    <property type="project" value="InterPro"/>
</dbReference>
<dbReference type="KEGG" id="vg:16797447"/>
<dbReference type="Pfam" id="PF00182">
    <property type="entry name" value="Glyco_hydro_19"/>
    <property type="match status" value="1"/>
</dbReference>
<dbReference type="GO" id="GO:0004568">
    <property type="term" value="F:chitinase activity"/>
    <property type="evidence" value="ECO:0007669"/>
    <property type="project" value="InterPro"/>
</dbReference>